<reference evidence="3" key="2">
    <citation type="submission" date="2021-03" db="UniProtKB">
        <authorList>
            <consortium name="EnsemblPlants"/>
        </authorList>
    </citation>
    <scope>IDENTIFICATION</scope>
</reference>
<proteinExistence type="predicted"/>
<reference evidence="3" key="1">
    <citation type="submission" date="2018-11" db="EMBL/GenBank/DDBJ databases">
        <authorList>
            <person name="Grassa J C."/>
        </authorList>
    </citation>
    <scope>NUCLEOTIDE SEQUENCE [LARGE SCALE GENOMIC DNA]</scope>
</reference>
<dbReference type="Gene3D" id="3.10.20.90">
    <property type="entry name" value="Phosphatidylinositol 3-kinase Catalytic Subunit, Chain A, domain 1"/>
    <property type="match status" value="1"/>
</dbReference>
<feature type="compositionally biased region" description="Low complexity" evidence="1">
    <location>
        <begin position="182"/>
        <end position="191"/>
    </location>
</feature>
<dbReference type="InterPro" id="IPR029071">
    <property type="entry name" value="Ubiquitin-like_domsf"/>
</dbReference>
<feature type="region of interest" description="Disordered" evidence="1">
    <location>
        <begin position="128"/>
        <end position="193"/>
    </location>
</feature>
<dbReference type="InterPro" id="IPR000626">
    <property type="entry name" value="Ubiquitin-like_dom"/>
</dbReference>
<dbReference type="CDD" id="cd17039">
    <property type="entry name" value="Ubl_ubiquitin_like"/>
    <property type="match status" value="1"/>
</dbReference>
<dbReference type="EMBL" id="UZAU01000251">
    <property type="status" value="NOT_ANNOTATED_CDS"/>
    <property type="molecule type" value="Genomic_DNA"/>
</dbReference>
<organism evidence="3 4">
    <name type="scientific">Cannabis sativa</name>
    <name type="common">Hemp</name>
    <name type="synonym">Marijuana</name>
    <dbReference type="NCBI Taxonomy" id="3483"/>
    <lineage>
        <taxon>Eukaryota</taxon>
        <taxon>Viridiplantae</taxon>
        <taxon>Streptophyta</taxon>
        <taxon>Embryophyta</taxon>
        <taxon>Tracheophyta</taxon>
        <taxon>Spermatophyta</taxon>
        <taxon>Magnoliopsida</taxon>
        <taxon>eudicotyledons</taxon>
        <taxon>Gunneridae</taxon>
        <taxon>Pentapetalae</taxon>
        <taxon>rosids</taxon>
        <taxon>fabids</taxon>
        <taxon>Rosales</taxon>
        <taxon>Cannabaceae</taxon>
        <taxon>Cannabis</taxon>
    </lineage>
</organism>
<dbReference type="SUPFAM" id="SSF54236">
    <property type="entry name" value="Ubiquitin-like"/>
    <property type="match status" value="1"/>
</dbReference>
<accession>A0A803QYD5</accession>
<feature type="compositionally biased region" description="Polar residues" evidence="1">
    <location>
        <begin position="136"/>
        <end position="145"/>
    </location>
</feature>
<sequence>MDITMAETVQDIVVRTLSGESTIVSLPADSTIEHLKILLRQNFPAATRYPNFHLYFKGVQLGLRSSISEQNISNGQFLVLVPFTKKPSNVIRQSDQSKSSVNTANANSISRFADQAWNEMMQDFSSLHDNAKTDNHSGQADSSNVNDREEKMAGNACPRFSEVKRRRGNNCGNGEKEEKKSCAGSNSSSHSGLKRCHVGRHCQYGKLVLFFVSLR</sequence>
<feature type="domain" description="Ubiquitin-like" evidence="2">
    <location>
        <begin position="10"/>
        <end position="81"/>
    </location>
</feature>
<name>A0A803QYD5_CANSA</name>
<dbReference type="Gramene" id="novel_model_2880_5bd9a17a">
    <property type="protein sequence ID" value="cds.novel_model_2880_5bd9a17a"/>
    <property type="gene ID" value="novel_gene_1539_5bd9a17a"/>
</dbReference>
<dbReference type="EnsemblPlants" id="novel_model_2880_5bd9a17a">
    <property type="protein sequence ID" value="cds.novel_model_2880_5bd9a17a"/>
    <property type="gene ID" value="novel_gene_1539_5bd9a17a"/>
</dbReference>
<protein>
    <recommendedName>
        <fullName evidence="2">Ubiquitin-like domain-containing protein</fullName>
    </recommendedName>
</protein>
<evidence type="ECO:0000313" key="4">
    <source>
        <dbReference type="Proteomes" id="UP000596661"/>
    </source>
</evidence>
<dbReference type="Proteomes" id="UP000596661">
    <property type="component" value="Chromosome 3"/>
</dbReference>
<keyword evidence="4" id="KW-1185">Reference proteome</keyword>
<dbReference type="PROSITE" id="PS50053">
    <property type="entry name" value="UBIQUITIN_2"/>
    <property type="match status" value="1"/>
</dbReference>
<evidence type="ECO:0000256" key="1">
    <source>
        <dbReference type="SAM" id="MobiDB-lite"/>
    </source>
</evidence>
<evidence type="ECO:0000259" key="2">
    <source>
        <dbReference type="PROSITE" id="PS50053"/>
    </source>
</evidence>
<dbReference type="AlphaFoldDB" id="A0A803QYD5"/>
<evidence type="ECO:0000313" key="3">
    <source>
        <dbReference type="EnsemblPlants" id="cds.novel_model_2880_5bd9a17a"/>
    </source>
</evidence>
<dbReference type="Pfam" id="PF00240">
    <property type="entry name" value="ubiquitin"/>
    <property type="match status" value="1"/>
</dbReference>